<protein>
    <submittedName>
        <fullName evidence="1">Uncharacterized protein</fullName>
    </submittedName>
</protein>
<accession>A0A367FHH2</accession>
<sequence>MLYLNPPYLIVKGVSVFPDHADPLQWYYLPLQPRVSVRTGEDGREIPAFSLLWFRSGGDRTGGLLNFDVDLRVEDDLLRTVADEIQRSARLPGRPRLGPVPLEDGTVRLMLLGQDVTASAGAPARFVVNAVHPAKPSLYGDNRAIFSALLDHEGAVMIQRALDGELMPAGVVYSLDYLALRPAYAVRLTIDWDRVQDRLDTEFTGDQIFYSTQILQCVDSLVDSRAIVLESDTFVPEGADTKGIIARRDQALAEVRDMITDAFFTPSIDPSRPPRDDVGDVTAFLDSMHHNVVTGGGLFPSFTYNKTHYSRIDQKRLTVTMSERTTVRRTINPQAHLAGIGAAIRASGRPIGEFVMDVDTEHPWFQRRKVRVLSRVDFQRAHVVSVNAELRYGDRVKNVVLDARTDDSVVDWASVVDGDRMVLPVEATATVNLAQVENLRRPARLTLPPKVVEGEVWEVFTDDLFAMVTVQIRAEEVPWDRWSAVEVSIRHRVPEHDVEQAATIRLTSAVPAWDYPLYVPAGVPAAFDYHIRFAGNGRQDHEHDWTTTTVTELRIRDPFPAKRAVLVIAQVPWAEVAQVLVEMRYEDAANGVREERTLQLAGSSPTGTFGVDLRDPYLRRIDWRAIVLRADGSALVVGPSATTEPTLLVTPGMTPHQVVLVRAALGRQVRDAVVTFAPPGAETPLGELTFTPGGPPQELHFDGADPGYRYKTVVRYANGRIRATDWTGSRAPALALTFD</sequence>
<dbReference type="Proteomes" id="UP000253094">
    <property type="component" value="Unassembled WGS sequence"/>
</dbReference>
<gene>
    <name evidence="1" type="ORF">DQ384_19770</name>
</gene>
<dbReference type="EMBL" id="QOIL01000010">
    <property type="protein sequence ID" value="RCG29806.1"/>
    <property type="molecule type" value="Genomic_DNA"/>
</dbReference>
<keyword evidence="2" id="KW-1185">Reference proteome</keyword>
<evidence type="ECO:0000313" key="2">
    <source>
        <dbReference type="Proteomes" id="UP000253094"/>
    </source>
</evidence>
<name>A0A367FHH2_9ACTN</name>
<evidence type="ECO:0000313" key="1">
    <source>
        <dbReference type="EMBL" id="RCG29806.1"/>
    </source>
</evidence>
<proteinExistence type="predicted"/>
<dbReference type="RefSeq" id="WP_114030315.1">
    <property type="nucleotide sequence ID" value="NZ_QOIL01000010.1"/>
</dbReference>
<organism evidence="1 2">
    <name type="scientific">Sphaerisporangium album</name>
    <dbReference type="NCBI Taxonomy" id="509200"/>
    <lineage>
        <taxon>Bacteria</taxon>
        <taxon>Bacillati</taxon>
        <taxon>Actinomycetota</taxon>
        <taxon>Actinomycetes</taxon>
        <taxon>Streptosporangiales</taxon>
        <taxon>Streptosporangiaceae</taxon>
        <taxon>Sphaerisporangium</taxon>
    </lineage>
</organism>
<dbReference type="OrthoDB" id="1488714at2"/>
<dbReference type="AlphaFoldDB" id="A0A367FHH2"/>
<reference evidence="1 2" key="1">
    <citation type="submission" date="2018-06" db="EMBL/GenBank/DDBJ databases">
        <title>Sphaerisporangium craniellae sp. nov., isolated from a marine sponge in the South China Sea.</title>
        <authorList>
            <person name="Li L."/>
        </authorList>
    </citation>
    <scope>NUCLEOTIDE SEQUENCE [LARGE SCALE GENOMIC DNA]</scope>
    <source>
        <strain evidence="1 2">CCTCC AA 208026</strain>
    </source>
</reference>
<comment type="caution">
    <text evidence="1">The sequence shown here is derived from an EMBL/GenBank/DDBJ whole genome shotgun (WGS) entry which is preliminary data.</text>
</comment>